<evidence type="ECO:0000313" key="1">
    <source>
        <dbReference type="EMBL" id="BFP69237.1"/>
    </source>
</evidence>
<reference evidence="1" key="1">
    <citation type="submission" date="2024-08" db="EMBL/GenBank/DDBJ databases">
        <title>Whole genome sequence of Tenacibaculum sp. strain pbs-1 associated with black-spot shell disease in Akoya pearl oysters.</title>
        <authorList>
            <person name="Sakatoku A."/>
            <person name="Suzuki T."/>
            <person name="Hatano K."/>
            <person name="Seki M."/>
            <person name="Tanaka D."/>
            <person name="Nakamura S."/>
            <person name="Suzuki N."/>
            <person name="Isshiki T."/>
        </authorList>
    </citation>
    <scope>NUCLEOTIDE SEQUENCE</scope>
    <source>
        <strain evidence="1">Pbs-1</strain>
    </source>
</reference>
<accession>A0AB33L5I6</accession>
<organism evidence="1">
    <name type="scientific">Tenacibaculum sp. Pbs-1</name>
    <dbReference type="NCBI Taxonomy" id="3238748"/>
    <lineage>
        <taxon>Bacteria</taxon>
        <taxon>Pseudomonadati</taxon>
        <taxon>Bacteroidota</taxon>
        <taxon>Flavobacteriia</taxon>
        <taxon>Flavobacteriales</taxon>
        <taxon>Flavobacteriaceae</taxon>
        <taxon>Tenacibaculum</taxon>
    </lineage>
</organism>
<dbReference type="AlphaFoldDB" id="A0AB33L5I6"/>
<gene>
    <name evidence="1" type="ORF">Pbs1_25800</name>
</gene>
<proteinExistence type="predicted"/>
<protein>
    <recommendedName>
        <fullName evidence="2">TonB C-terminal domain-containing protein</fullName>
    </recommendedName>
</protein>
<evidence type="ECO:0008006" key="2">
    <source>
        <dbReference type="Google" id="ProtNLM"/>
    </source>
</evidence>
<name>A0AB33L5I6_9FLAO</name>
<sequence length="165" mass="18977">MYIHLKINKMNSRCVAFLFCALLYSSCDFFSYLKKDNSQVVDTVVDFTKVDEYPAFNKCKDLLDKAKANCFRKEIHKRITTSLQQHNFVTKNSLDEEVLIDILINKEGKFVLTEVTASSVVMTQLPELDSIIKLAIEKLPRIAPATKREIPVVTKYQLPIKIKTE</sequence>
<dbReference type="EMBL" id="AP035888">
    <property type="protein sequence ID" value="BFP69237.1"/>
    <property type="molecule type" value="Genomic_DNA"/>
</dbReference>